<evidence type="ECO:0000313" key="4">
    <source>
        <dbReference type="Proteomes" id="UP000683925"/>
    </source>
</evidence>
<dbReference type="EMBL" id="CAJJDP010000015">
    <property type="protein sequence ID" value="CAD8144060.1"/>
    <property type="molecule type" value="Genomic_DNA"/>
</dbReference>
<dbReference type="EMBL" id="CAJJDP010000127">
    <property type="protein sequence ID" value="CAD8202335.1"/>
    <property type="molecule type" value="Genomic_DNA"/>
</dbReference>
<gene>
    <name evidence="2" type="ORF">POCTA_138.1.T0150396</name>
    <name evidence="3" type="ORF">POCTA_138.1.T1270007</name>
</gene>
<evidence type="ECO:0000313" key="3">
    <source>
        <dbReference type="EMBL" id="CAD8202335.1"/>
    </source>
</evidence>
<reference evidence="3" key="1">
    <citation type="submission" date="2021-01" db="EMBL/GenBank/DDBJ databases">
        <authorList>
            <consortium name="Genoscope - CEA"/>
            <person name="William W."/>
        </authorList>
    </citation>
    <scope>NUCLEOTIDE SEQUENCE</scope>
</reference>
<dbReference type="OrthoDB" id="10045365at2759"/>
<dbReference type="SMART" id="SM00261">
    <property type="entry name" value="FU"/>
    <property type="match status" value="1"/>
</dbReference>
<feature type="signal peptide" evidence="1">
    <location>
        <begin position="1"/>
        <end position="19"/>
    </location>
</feature>
<keyword evidence="1" id="KW-0732">Signal</keyword>
<evidence type="ECO:0000256" key="1">
    <source>
        <dbReference type="SAM" id="SignalP"/>
    </source>
</evidence>
<organism evidence="3 4">
    <name type="scientific">Paramecium octaurelia</name>
    <dbReference type="NCBI Taxonomy" id="43137"/>
    <lineage>
        <taxon>Eukaryota</taxon>
        <taxon>Sar</taxon>
        <taxon>Alveolata</taxon>
        <taxon>Ciliophora</taxon>
        <taxon>Intramacronucleata</taxon>
        <taxon>Oligohymenophorea</taxon>
        <taxon>Peniculida</taxon>
        <taxon>Parameciidae</taxon>
        <taxon>Paramecium</taxon>
    </lineage>
</organism>
<keyword evidence="4" id="KW-1185">Reference proteome</keyword>
<proteinExistence type="predicted"/>
<dbReference type="OMA" id="RHENNEC"/>
<evidence type="ECO:0000313" key="2">
    <source>
        <dbReference type="EMBL" id="CAD8144060.1"/>
    </source>
</evidence>
<accession>A0A8S1XME9</accession>
<protein>
    <submittedName>
        <fullName evidence="3">Uncharacterized protein</fullName>
    </submittedName>
</protein>
<dbReference type="PANTHER" id="PTHR39767">
    <property type="entry name" value="CALCIUM/CALMODULIN-BINDING MEMBRANE PROTEIN PCM4-RELATED"/>
    <property type="match status" value="1"/>
</dbReference>
<sequence>MIIKLVVLILCVIASDNWYQQHKYFNTTTLTDTEGWWVQGNNGQNISTCDGVQMFGGYNVFGKGTVVSNLLPLDPHCKIRVTFQFWKIDSWDNEIVYFILDDKVQTGTWYWDTGDVKCGNPEHPNEWKEVIVEEKIEFLHQEPTLAVIIKTNLDEIPYNESWGFRNFIVEVVLCSPGCIRCSNDTPDECLYYIPIEVNWFDSFNFDGWLLNNQQFVGISLCVNMTVIGGVGLISGNQQLAKKYTSLIPHYKLILQVQFWKFDFWNNNKFTLEIDGQKIQEEVFNQYEVFPLCGDSSGGEKLLDIRQELTHTSDSLQICMYSDLIATNAFWGLRGFRLFLAKCDDTCLTCSGPKKNDCQSCQPGYRHQNNECLDVKWILGLQQYFQPQDFQTQPGWTISNIYYNQSPFQICANANLVGGYSLLSKDSQIALTMDLPKHTKVRVKVQFWKFDTWDNEWFQVYANGNRVYQEQFGFTGVQVICGSTTSNAYAKYLDFEFVHSNPTINLVMTTTLNENALNESWGIRNFQLFYGIIQECSYSVIETFSLPSFIGTKHIQTTLYSFDQSLQNKLVISELGITLYPEFDETITVDSSIEKLTISIIWKCFQTDLNFSITILQSSYPDYKTGTAVCNRKRSNVLNSLVVLERIIKQESQLRLVATSTSIQITQIVQTQTIKQYEIVIN</sequence>
<feature type="chain" id="PRO_5036273336" evidence="1">
    <location>
        <begin position="20"/>
        <end position="681"/>
    </location>
</feature>
<dbReference type="InterPro" id="IPR006212">
    <property type="entry name" value="Furin_repeat"/>
</dbReference>
<dbReference type="AlphaFoldDB" id="A0A8S1XME9"/>
<name>A0A8S1XME9_PAROT</name>
<dbReference type="PANTHER" id="PTHR39767:SF2">
    <property type="entry name" value="CHROMOSOME UNDETERMINED SCAFFOLD_1, WHOLE GENOME SHOTGUN SEQUENCE"/>
    <property type="match status" value="1"/>
</dbReference>
<comment type="caution">
    <text evidence="3">The sequence shown here is derived from an EMBL/GenBank/DDBJ whole genome shotgun (WGS) entry which is preliminary data.</text>
</comment>
<dbReference type="CDD" id="cd00064">
    <property type="entry name" value="FU"/>
    <property type="match status" value="1"/>
</dbReference>
<dbReference type="Proteomes" id="UP000683925">
    <property type="component" value="Unassembled WGS sequence"/>
</dbReference>